<dbReference type="PANTHER" id="PTHR24056:SF472">
    <property type="entry name" value="CYCLIN-DEPENDENT KINASE 4, ISOFORM A"/>
    <property type="match status" value="1"/>
</dbReference>
<reference evidence="11" key="1">
    <citation type="submission" date="2016-04" db="UniProtKB">
        <authorList>
            <consortium name="WormBaseParasite"/>
        </authorList>
    </citation>
    <scope>IDENTIFICATION</scope>
</reference>
<evidence type="ECO:0000256" key="4">
    <source>
        <dbReference type="ARBA" id="ARBA00022741"/>
    </source>
</evidence>
<keyword evidence="2" id="KW-0723">Serine/threonine-protein kinase</keyword>
<dbReference type="GO" id="GO:0010468">
    <property type="term" value="P:regulation of gene expression"/>
    <property type="evidence" value="ECO:0007669"/>
    <property type="project" value="TreeGrafter"/>
</dbReference>
<dbReference type="Proteomes" id="UP000274756">
    <property type="component" value="Unassembled WGS sequence"/>
</dbReference>
<dbReference type="InterPro" id="IPR008271">
    <property type="entry name" value="Ser/Thr_kinase_AS"/>
</dbReference>
<dbReference type="EMBL" id="UYYG01001157">
    <property type="protein sequence ID" value="VDN56818.1"/>
    <property type="molecule type" value="Genomic_DNA"/>
</dbReference>
<evidence type="ECO:0000313" key="8">
    <source>
        <dbReference type="EMBL" id="VDN56818.1"/>
    </source>
</evidence>
<dbReference type="OrthoDB" id="1732493at2759"/>
<dbReference type="Gene3D" id="1.10.510.10">
    <property type="entry name" value="Transferase(Phosphotransferase) domain 1"/>
    <property type="match status" value="1"/>
</dbReference>
<evidence type="ECO:0000256" key="3">
    <source>
        <dbReference type="ARBA" id="ARBA00022679"/>
    </source>
</evidence>
<dbReference type="FunFam" id="1.10.510.10:FF:000624">
    <property type="entry name" value="Mitogen-activated protein kinase"/>
    <property type="match status" value="1"/>
</dbReference>
<dbReference type="PANTHER" id="PTHR24056">
    <property type="entry name" value="CELL DIVISION PROTEIN KINASE"/>
    <property type="match status" value="1"/>
</dbReference>
<keyword evidence="3" id="KW-0808">Transferase</keyword>
<sequence>MKSDTELLLCVLYEKCDWDLYEFLKGIPRDMGDSQCRKIAKQILEGLHFLHIHLIIHRDLKPQNILINRDQNVKITDFGLARHFSAQSSFTPVVVTLWYRSPELLLQCPYNTAVDVWAAGCIIAELYSRDPLFPGKTEVQQLNLIFQKLGTPSAEEWPRTAIVSRNHFSSFPAQSFSRITPRVPNEGRDLLIYFHVNLCTIFQAMLKFNPNQRPTCAKALKFQYFNKSDVVNNDNAENNVKL</sequence>
<evidence type="ECO:0000313" key="11">
    <source>
        <dbReference type="WBParaSite" id="DME_0000243101-mRNA-1"/>
    </source>
</evidence>
<evidence type="ECO:0000259" key="7">
    <source>
        <dbReference type="PROSITE" id="PS50011"/>
    </source>
</evidence>
<organism evidence="9 11">
    <name type="scientific">Dracunculus medinensis</name>
    <name type="common">Guinea worm</name>
    <dbReference type="NCBI Taxonomy" id="318479"/>
    <lineage>
        <taxon>Eukaryota</taxon>
        <taxon>Metazoa</taxon>
        <taxon>Ecdysozoa</taxon>
        <taxon>Nematoda</taxon>
        <taxon>Chromadorea</taxon>
        <taxon>Rhabditida</taxon>
        <taxon>Spirurina</taxon>
        <taxon>Dracunculoidea</taxon>
        <taxon>Dracunculidae</taxon>
        <taxon>Dracunculus</taxon>
    </lineage>
</organism>
<evidence type="ECO:0000256" key="1">
    <source>
        <dbReference type="ARBA" id="ARBA00006485"/>
    </source>
</evidence>
<dbReference type="PROSITE" id="PS50011">
    <property type="entry name" value="PROTEIN_KINASE_DOM"/>
    <property type="match status" value="1"/>
</dbReference>
<dbReference type="WBParaSite" id="DME_0000243101-mRNA-1">
    <property type="protein sequence ID" value="DME_0000243101-mRNA-1"/>
    <property type="gene ID" value="DME_0000243101"/>
</dbReference>
<dbReference type="GO" id="GO:0010389">
    <property type="term" value="P:regulation of G2/M transition of mitotic cell cycle"/>
    <property type="evidence" value="ECO:0007669"/>
    <property type="project" value="TreeGrafter"/>
</dbReference>
<comment type="similarity">
    <text evidence="1">Belongs to the protein kinase superfamily. CMGC Ser/Thr protein kinase family. CDC2/CDKX subfamily.</text>
</comment>
<dbReference type="AlphaFoldDB" id="A0A158Q3H8"/>
<dbReference type="GO" id="GO:0005524">
    <property type="term" value="F:ATP binding"/>
    <property type="evidence" value="ECO:0007669"/>
    <property type="project" value="UniProtKB-KW"/>
</dbReference>
<dbReference type="SMART" id="SM00220">
    <property type="entry name" value="S_TKc"/>
    <property type="match status" value="1"/>
</dbReference>
<dbReference type="InterPro" id="IPR050108">
    <property type="entry name" value="CDK"/>
</dbReference>
<dbReference type="InterPro" id="IPR011009">
    <property type="entry name" value="Kinase-like_dom_sf"/>
</dbReference>
<evidence type="ECO:0000256" key="6">
    <source>
        <dbReference type="ARBA" id="ARBA00022840"/>
    </source>
</evidence>
<dbReference type="Pfam" id="PF00069">
    <property type="entry name" value="Pkinase"/>
    <property type="match status" value="1"/>
</dbReference>
<feature type="domain" description="Protein kinase" evidence="7">
    <location>
        <begin position="1"/>
        <end position="225"/>
    </location>
</feature>
<dbReference type="PROSITE" id="PS00108">
    <property type="entry name" value="PROTEIN_KINASE_ST"/>
    <property type="match status" value="1"/>
</dbReference>
<reference evidence="8 10" key="2">
    <citation type="submission" date="2018-11" db="EMBL/GenBank/DDBJ databases">
        <authorList>
            <consortium name="Pathogen Informatics"/>
        </authorList>
    </citation>
    <scope>NUCLEOTIDE SEQUENCE [LARGE SCALE GENOMIC DNA]</scope>
</reference>
<evidence type="ECO:0000313" key="10">
    <source>
        <dbReference type="Proteomes" id="UP000274756"/>
    </source>
</evidence>
<dbReference type="GO" id="GO:0000082">
    <property type="term" value="P:G1/S transition of mitotic cell cycle"/>
    <property type="evidence" value="ECO:0007669"/>
    <property type="project" value="TreeGrafter"/>
</dbReference>
<gene>
    <name evidence="8" type="ORF">DME_LOCUS6791</name>
</gene>
<dbReference type="GO" id="GO:0030332">
    <property type="term" value="F:cyclin binding"/>
    <property type="evidence" value="ECO:0007669"/>
    <property type="project" value="TreeGrafter"/>
</dbReference>
<dbReference type="STRING" id="318479.A0A158Q3H8"/>
<dbReference type="GO" id="GO:0000307">
    <property type="term" value="C:cyclin-dependent protein kinase holoenzyme complex"/>
    <property type="evidence" value="ECO:0007669"/>
    <property type="project" value="TreeGrafter"/>
</dbReference>
<dbReference type="InterPro" id="IPR000719">
    <property type="entry name" value="Prot_kinase_dom"/>
</dbReference>
<keyword evidence="4" id="KW-0547">Nucleotide-binding</keyword>
<protein>
    <submittedName>
        <fullName evidence="11">Protein kinase domain-containing protein</fullName>
    </submittedName>
</protein>
<dbReference type="GO" id="GO:0007165">
    <property type="term" value="P:signal transduction"/>
    <property type="evidence" value="ECO:0007669"/>
    <property type="project" value="TreeGrafter"/>
</dbReference>
<dbReference type="GO" id="GO:0005737">
    <property type="term" value="C:cytoplasm"/>
    <property type="evidence" value="ECO:0007669"/>
    <property type="project" value="TreeGrafter"/>
</dbReference>
<evidence type="ECO:0000256" key="5">
    <source>
        <dbReference type="ARBA" id="ARBA00022777"/>
    </source>
</evidence>
<keyword evidence="5" id="KW-0418">Kinase</keyword>
<evidence type="ECO:0000313" key="9">
    <source>
        <dbReference type="Proteomes" id="UP000038040"/>
    </source>
</evidence>
<dbReference type="SUPFAM" id="SSF56112">
    <property type="entry name" value="Protein kinase-like (PK-like)"/>
    <property type="match status" value="1"/>
</dbReference>
<keyword evidence="6" id="KW-0067">ATP-binding</keyword>
<accession>A0A158Q3H8</accession>
<evidence type="ECO:0000256" key="2">
    <source>
        <dbReference type="ARBA" id="ARBA00022527"/>
    </source>
</evidence>
<dbReference type="Proteomes" id="UP000038040">
    <property type="component" value="Unplaced"/>
</dbReference>
<keyword evidence="10" id="KW-1185">Reference proteome</keyword>
<dbReference type="GO" id="GO:0005634">
    <property type="term" value="C:nucleus"/>
    <property type="evidence" value="ECO:0007669"/>
    <property type="project" value="TreeGrafter"/>
</dbReference>
<name>A0A158Q3H8_DRAME</name>
<dbReference type="GO" id="GO:0004693">
    <property type="term" value="F:cyclin-dependent protein serine/threonine kinase activity"/>
    <property type="evidence" value="ECO:0007669"/>
    <property type="project" value="TreeGrafter"/>
</dbReference>
<proteinExistence type="inferred from homology"/>